<sequence>MVKKKRPTVVSGIIILLAIAYGVYSQSNPENQTISTEPSISSTMPSVTIDHLSEIPDYNGEKVITLNQNNPNFNETDLSLANGSWTIFSDLDDLNRVGPANGMLSQELMPTEERESLNVKPTGWHQKFYDDQPLYNRCHLVAFQLSGENNNWKNLMTGTARFNHPGMTKYEEEVGDYIRETKHHVRYRVSPYFKDDELVARGVQMEAQSIEDSNVSYNVFIYNVQDGVTIDYTTGYSKAS</sequence>
<name>A0ABS6T9D0_9ENTE</name>
<dbReference type="EMBL" id="JAHUZB010000001">
    <property type="protein sequence ID" value="MBV7389508.1"/>
    <property type="molecule type" value="Genomic_DNA"/>
</dbReference>
<reference evidence="2 3" key="1">
    <citation type="submission" date="2021-06" db="EMBL/GenBank/DDBJ databases">
        <title>Enterococcus alishanensis sp. nov., a novel lactic acid bacterium isolated from fresh coffee beans.</title>
        <authorList>
            <person name="Chen Y.-S."/>
        </authorList>
    </citation>
    <scope>NUCLEOTIDE SEQUENCE [LARGE SCALE GENOMIC DNA]</scope>
    <source>
        <strain evidence="2 3">ALS3</strain>
    </source>
</reference>
<dbReference type="GO" id="GO:0004519">
    <property type="term" value="F:endonuclease activity"/>
    <property type="evidence" value="ECO:0007669"/>
    <property type="project" value="UniProtKB-KW"/>
</dbReference>
<accession>A0ABS6T9D0</accession>
<gene>
    <name evidence="2" type="ORF">KUA55_02375</name>
</gene>
<feature type="domain" description="Type VII secretion system protein EssD-like" evidence="1">
    <location>
        <begin position="88"/>
        <end position="209"/>
    </location>
</feature>
<keyword evidence="2" id="KW-0255">Endonuclease</keyword>
<proteinExistence type="predicted"/>
<organism evidence="2 3">
    <name type="scientific">Enterococcus alishanensis</name>
    <dbReference type="NCBI Taxonomy" id="1303817"/>
    <lineage>
        <taxon>Bacteria</taxon>
        <taxon>Bacillati</taxon>
        <taxon>Bacillota</taxon>
        <taxon>Bacilli</taxon>
        <taxon>Lactobacillales</taxon>
        <taxon>Enterococcaceae</taxon>
        <taxon>Enterococcus</taxon>
    </lineage>
</organism>
<evidence type="ECO:0000313" key="2">
    <source>
        <dbReference type="EMBL" id="MBV7389508.1"/>
    </source>
</evidence>
<keyword evidence="2" id="KW-0540">Nuclease</keyword>
<keyword evidence="3" id="KW-1185">Reference proteome</keyword>
<evidence type="ECO:0000313" key="3">
    <source>
        <dbReference type="Proteomes" id="UP000774130"/>
    </source>
</evidence>
<evidence type="ECO:0000259" key="1">
    <source>
        <dbReference type="Pfam" id="PF13930"/>
    </source>
</evidence>
<comment type="caution">
    <text evidence="2">The sequence shown here is derived from an EMBL/GenBank/DDBJ whole genome shotgun (WGS) entry which is preliminary data.</text>
</comment>
<keyword evidence="2" id="KW-0378">Hydrolase</keyword>
<dbReference type="RefSeq" id="WP_218324565.1">
    <property type="nucleotide sequence ID" value="NZ_JAHUZB010000001.1"/>
</dbReference>
<dbReference type="Proteomes" id="UP000774130">
    <property type="component" value="Unassembled WGS sequence"/>
</dbReference>
<protein>
    <submittedName>
        <fullName evidence="2">DNA/RNA non-specific endonuclease</fullName>
    </submittedName>
</protein>
<dbReference type="Pfam" id="PF13930">
    <property type="entry name" value="Endonuclea_NS_2"/>
    <property type="match status" value="1"/>
</dbReference>
<dbReference type="InterPro" id="IPR044927">
    <property type="entry name" value="Endonuclea_NS_2"/>
</dbReference>